<dbReference type="AlphaFoldDB" id="A0AA39YRT5"/>
<evidence type="ECO:0000256" key="1">
    <source>
        <dbReference type="SAM" id="MobiDB-lite"/>
    </source>
</evidence>
<keyword evidence="4" id="KW-1185">Reference proteome</keyword>
<evidence type="ECO:0000313" key="3">
    <source>
        <dbReference type="EMBL" id="KAK0657479.1"/>
    </source>
</evidence>
<sequence>MRSILAILLAGGALISPNLVGAEQKRVGDIPPHVLQRQFMSCEQTYGENWIPCGDERSPFCYSPTLGQSCCDTENGYCDAGTHCAPVAGHCCLDGEDLASCARNAGFRLPTELVVTPETGLRGPVNVQDRLRAGGFRNSSTIATNSSSSADRTTQNVSDSKSPHIQVSVARQHRGTLAWMTAGIGAVGLFMFSC</sequence>
<organism evidence="3 4">
    <name type="scientific">Cercophora newfieldiana</name>
    <dbReference type="NCBI Taxonomy" id="92897"/>
    <lineage>
        <taxon>Eukaryota</taxon>
        <taxon>Fungi</taxon>
        <taxon>Dikarya</taxon>
        <taxon>Ascomycota</taxon>
        <taxon>Pezizomycotina</taxon>
        <taxon>Sordariomycetes</taxon>
        <taxon>Sordariomycetidae</taxon>
        <taxon>Sordariales</taxon>
        <taxon>Lasiosphaeriaceae</taxon>
        <taxon>Cercophora</taxon>
    </lineage>
</organism>
<keyword evidence="2" id="KW-0732">Signal</keyword>
<accession>A0AA39YRT5</accession>
<gene>
    <name evidence="3" type="ORF">B0T16DRAFT_61103</name>
</gene>
<feature type="chain" id="PRO_5041270706" evidence="2">
    <location>
        <begin position="23"/>
        <end position="194"/>
    </location>
</feature>
<proteinExistence type="predicted"/>
<feature type="signal peptide" evidence="2">
    <location>
        <begin position="1"/>
        <end position="22"/>
    </location>
</feature>
<feature type="compositionally biased region" description="Polar residues" evidence="1">
    <location>
        <begin position="151"/>
        <end position="164"/>
    </location>
</feature>
<comment type="caution">
    <text evidence="3">The sequence shown here is derived from an EMBL/GenBank/DDBJ whole genome shotgun (WGS) entry which is preliminary data.</text>
</comment>
<feature type="region of interest" description="Disordered" evidence="1">
    <location>
        <begin position="142"/>
        <end position="164"/>
    </location>
</feature>
<dbReference type="Proteomes" id="UP001174936">
    <property type="component" value="Unassembled WGS sequence"/>
</dbReference>
<name>A0AA39YRT5_9PEZI</name>
<evidence type="ECO:0000313" key="4">
    <source>
        <dbReference type="Proteomes" id="UP001174936"/>
    </source>
</evidence>
<reference evidence="3" key="1">
    <citation type="submission" date="2023-06" db="EMBL/GenBank/DDBJ databases">
        <title>Genome-scale phylogeny and comparative genomics of the fungal order Sordariales.</title>
        <authorList>
            <consortium name="Lawrence Berkeley National Laboratory"/>
            <person name="Hensen N."/>
            <person name="Bonometti L."/>
            <person name="Westerberg I."/>
            <person name="Brannstrom I.O."/>
            <person name="Guillou S."/>
            <person name="Cros-Aarteil S."/>
            <person name="Calhoun S."/>
            <person name="Haridas S."/>
            <person name="Kuo A."/>
            <person name="Mondo S."/>
            <person name="Pangilinan J."/>
            <person name="Riley R."/>
            <person name="Labutti K."/>
            <person name="Andreopoulos B."/>
            <person name="Lipzen A."/>
            <person name="Chen C."/>
            <person name="Yanf M."/>
            <person name="Daum C."/>
            <person name="Ng V."/>
            <person name="Clum A."/>
            <person name="Steindorff A."/>
            <person name="Ohm R."/>
            <person name="Martin F."/>
            <person name="Silar P."/>
            <person name="Natvig D."/>
            <person name="Lalanne C."/>
            <person name="Gautier V."/>
            <person name="Ament-Velasquez S.L."/>
            <person name="Kruys A."/>
            <person name="Hutchinson M.I."/>
            <person name="Powell A.J."/>
            <person name="Barry K."/>
            <person name="Miller A.N."/>
            <person name="Grigoriev I.V."/>
            <person name="Debuchy R."/>
            <person name="Gladieux P."/>
            <person name="Thoren M.H."/>
            <person name="Johannesson H."/>
        </authorList>
    </citation>
    <scope>NUCLEOTIDE SEQUENCE</scope>
    <source>
        <strain evidence="3">SMH2532-1</strain>
    </source>
</reference>
<protein>
    <submittedName>
        <fullName evidence="3">Uncharacterized protein</fullName>
    </submittedName>
</protein>
<evidence type="ECO:0000256" key="2">
    <source>
        <dbReference type="SAM" id="SignalP"/>
    </source>
</evidence>
<dbReference type="EMBL" id="JAULSV010000001">
    <property type="protein sequence ID" value="KAK0657479.1"/>
    <property type="molecule type" value="Genomic_DNA"/>
</dbReference>